<feature type="region of interest" description="Disordered" evidence="1">
    <location>
        <begin position="60"/>
        <end position="85"/>
    </location>
</feature>
<sequence length="116" mass="12308">MCATVSHGLGVSTFPGDARRTPVRMSRHYLCTIRRLRAGELLGSRGNGTPSFAKALVFAEPESPSSGKGETSQFGPPRPVAGVDQFPGSFRVMQEPQKAKEPVDLLGSYLGKSSAS</sequence>
<proteinExistence type="predicted"/>
<gene>
    <name evidence="2" type="ORF">CRG98_012619</name>
</gene>
<keyword evidence="3" id="KW-1185">Reference proteome</keyword>
<dbReference type="Proteomes" id="UP000233551">
    <property type="component" value="Unassembled WGS sequence"/>
</dbReference>
<accession>A0A2I0KEL9</accession>
<evidence type="ECO:0000313" key="2">
    <source>
        <dbReference type="EMBL" id="PKI66954.1"/>
    </source>
</evidence>
<name>A0A2I0KEL9_PUNGR</name>
<organism evidence="2 3">
    <name type="scientific">Punica granatum</name>
    <name type="common">Pomegranate</name>
    <dbReference type="NCBI Taxonomy" id="22663"/>
    <lineage>
        <taxon>Eukaryota</taxon>
        <taxon>Viridiplantae</taxon>
        <taxon>Streptophyta</taxon>
        <taxon>Embryophyta</taxon>
        <taxon>Tracheophyta</taxon>
        <taxon>Spermatophyta</taxon>
        <taxon>Magnoliopsida</taxon>
        <taxon>eudicotyledons</taxon>
        <taxon>Gunneridae</taxon>
        <taxon>Pentapetalae</taxon>
        <taxon>rosids</taxon>
        <taxon>malvids</taxon>
        <taxon>Myrtales</taxon>
        <taxon>Lythraceae</taxon>
        <taxon>Punica</taxon>
    </lineage>
</organism>
<dbReference type="EMBL" id="PGOL01000650">
    <property type="protein sequence ID" value="PKI66954.1"/>
    <property type="molecule type" value="Genomic_DNA"/>
</dbReference>
<comment type="caution">
    <text evidence="2">The sequence shown here is derived from an EMBL/GenBank/DDBJ whole genome shotgun (WGS) entry which is preliminary data.</text>
</comment>
<dbReference type="AlphaFoldDB" id="A0A2I0KEL9"/>
<evidence type="ECO:0000256" key="1">
    <source>
        <dbReference type="SAM" id="MobiDB-lite"/>
    </source>
</evidence>
<evidence type="ECO:0000313" key="3">
    <source>
        <dbReference type="Proteomes" id="UP000233551"/>
    </source>
</evidence>
<reference evidence="2 3" key="1">
    <citation type="submission" date="2017-11" db="EMBL/GenBank/DDBJ databases">
        <title>De-novo sequencing of pomegranate (Punica granatum L.) genome.</title>
        <authorList>
            <person name="Akparov Z."/>
            <person name="Amiraslanov A."/>
            <person name="Hajiyeva S."/>
            <person name="Abbasov M."/>
            <person name="Kaur K."/>
            <person name="Hamwieh A."/>
            <person name="Solovyev V."/>
            <person name="Salamov A."/>
            <person name="Braich B."/>
            <person name="Kosarev P."/>
            <person name="Mahmoud A."/>
            <person name="Hajiyev E."/>
            <person name="Babayeva S."/>
            <person name="Izzatullayeva V."/>
            <person name="Mammadov A."/>
            <person name="Mammadov A."/>
            <person name="Sharifova S."/>
            <person name="Ojaghi J."/>
            <person name="Eynullazada K."/>
            <person name="Bayramov B."/>
            <person name="Abdulazimova A."/>
            <person name="Shahmuradov I."/>
        </authorList>
    </citation>
    <scope>NUCLEOTIDE SEQUENCE [LARGE SCALE GENOMIC DNA]</scope>
    <source>
        <strain evidence="3">cv. AG2017</strain>
        <tissue evidence="2">Leaf</tissue>
    </source>
</reference>
<feature type="compositionally biased region" description="Polar residues" evidence="1">
    <location>
        <begin position="63"/>
        <end position="74"/>
    </location>
</feature>
<protein>
    <submittedName>
        <fullName evidence="2">Uncharacterized protein</fullName>
    </submittedName>
</protein>